<feature type="transmembrane region" description="Helical" evidence="2">
    <location>
        <begin position="455"/>
        <end position="473"/>
    </location>
</feature>
<feature type="compositionally biased region" description="Low complexity" evidence="1">
    <location>
        <begin position="651"/>
        <end position="668"/>
    </location>
</feature>
<keyword evidence="2" id="KW-0472">Membrane</keyword>
<feature type="transmembrane region" description="Helical" evidence="2">
    <location>
        <begin position="520"/>
        <end position="543"/>
    </location>
</feature>
<evidence type="ECO:0008006" key="6">
    <source>
        <dbReference type="Google" id="ProtNLM"/>
    </source>
</evidence>
<dbReference type="OrthoDB" id="4513213at2"/>
<keyword evidence="3" id="KW-0732">Signal</keyword>
<dbReference type="AlphaFoldDB" id="A0A1H8YP47"/>
<sequence>MIRRIAALFLTVLALLAFNSPAALADPSQPVGNVPQGFPAELKKFVAGTQEFKDGPWFHDPSCIDKGGNIGMYINAVMLDEPRLMYWSTPPDQRMAFWITNPLDPPKDIDVNKEPPTLPKLFPSSSKERDVYLMPVGRGGCANTLREFTTPANNAWGFTWAAAPDPATVEVMKTESATYPADLPVDKFTSPCGEKNSPYCEKAFFTDCSKVAMNPDKLDMCQHWDMSVAQLFSGMAAYIENNTSWIDKVGDFFGLVGDGLATAGKWVVDAFVSIVKFNLQVAKFVVDPASAVDDLANSLHEAATSFTTTILQGLASVGNFDPSAPWFLETYAASTGIGVVVMAFMAILMIARTASGGGSREDLQESLFKQLPLGMFLAVFSPAIGALLTEMVSGLTNGIAAWDAGYLSSAMAKLVLIGGVTVTLIPGGAFIGIIIFLLMIIGAFAVFVGLAMQSIALPLSAAVAGIAWGMWVHPKWRKKALKVPYMFLGVLFAKPMLFFLLGIIFALIDGNLSVPAMKSGGLALLFQLILVAVALIVAGLAPFSLLKYSPLLPTAEDSHDSQPSSGFGTASVVGAGLAAAGNRGGGGGKDGGGGSTGGGNQHSIQQNYGQQQQQKPPGGQPQQARTSSPVANAPGKSGPAGGPGMAGKPGAGQQQVGRTAATGARGAPIGAGVGSGGAVAGTTGGLAKAAQAGGKALGPWAVAAQVAVAGANKIRSAAHNRHAPEVDGEVIRGDQR</sequence>
<feature type="compositionally biased region" description="Gly residues" evidence="1">
    <location>
        <begin position="638"/>
        <end position="650"/>
    </location>
</feature>
<dbReference type="Proteomes" id="UP000198582">
    <property type="component" value="Unassembled WGS sequence"/>
</dbReference>
<feature type="transmembrane region" description="Helical" evidence="2">
    <location>
        <begin position="331"/>
        <end position="351"/>
    </location>
</feature>
<proteinExistence type="predicted"/>
<feature type="compositionally biased region" description="Gly residues" evidence="1">
    <location>
        <begin position="583"/>
        <end position="600"/>
    </location>
</feature>
<keyword evidence="2" id="KW-1133">Transmembrane helix</keyword>
<keyword evidence="5" id="KW-1185">Reference proteome</keyword>
<gene>
    <name evidence="4" type="ORF">SAMN04489732_13440</name>
</gene>
<feature type="compositionally biased region" description="Low complexity" evidence="1">
    <location>
        <begin position="605"/>
        <end position="623"/>
    </location>
</feature>
<organism evidence="4 5">
    <name type="scientific">Amycolatopsis saalfeldensis</name>
    <dbReference type="NCBI Taxonomy" id="394193"/>
    <lineage>
        <taxon>Bacteria</taxon>
        <taxon>Bacillati</taxon>
        <taxon>Actinomycetota</taxon>
        <taxon>Actinomycetes</taxon>
        <taxon>Pseudonocardiales</taxon>
        <taxon>Pseudonocardiaceae</taxon>
        <taxon>Amycolatopsis</taxon>
    </lineage>
</organism>
<evidence type="ECO:0000256" key="3">
    <source>
        <dbReference type="SAM" id="SignalP"/>
    </source>
</evidence>
<dbReference type="RefSeq" id="WP_143086487.1">
    <property type="nucleotide sequence ID" value="NZ_FOEF01000034.1"/>
</dbReference>
<name>A0A1H8YP47_9PSEU</name>
<evidence type="ECO:0000313" key="5">
    <source>
        <dbReference type="Proteomes" id="UP000198582"/>
    </source>
</evidence>
<evidence type="ECO:0000256" key="1">
    <source>
        <dbReference type="SAM" id="MobiDB-lite"/>
    </source>
</evidence>
<dbReference type="STRING" id="394193.SAMN04489732_13440"/>
<keyword evidence="2" id="KW-0812">Transmembrane</keyword>
<feature type="signal peptide" evidence="3">
    <location>
        <begin position="1"/>
        <end position="25"/>
    </location>
</feature>
<feature type="region of interest" description="Disordered" evidence="1">
    <location>
        <begin position="583"/>
        <end position="683"/>
    </location>
</feature>
<reference evidence="5" key="1">
    <citation type="submission" date="2016-10" db="EMBL/GenBank/DDBJ databases">
        <authorList>
            <person name="Varghese N."/>
            <person name="Submissions S."/>
        </authorList>
    </citation>
    <scope>NUCLEOTIDE SEQUENCE [LARGE SCALE GENOMIC DNA]</scope>
    <source>
        <strain evidence="5">DSM 44993</strain>
    </source>
</reference>
<feature type="transmembrane region" description="Helical" evidence="2">
    <location>
        <begin position="485"/>
        <end position="508"/>
    </location>
</feature>
<feature type="chain" id="PRO_5011451932" description="TrbL/VirB6 plasmid conjugal transfer protein" evidence="3">
    <location>
        <begin position="26"/>
        <end position="736"/>
    </location>
</feature>
<evidence type="ECO:0000256" key="2">
    <source>
        <dbReference type="SAM" id="Phobius"/>
    </source>
</evidence>
<protein>
    <recommendedName>
        <fullName evidence="6">TrbL/VirB6 plasmid conjugal transfer protein</fullName>
    </recommendedName>
</protein>
<feature type="compositionally biased region" description="Gly residues" evidence="1">
    <location>
        <begin position="669"/>
        <end position="683"/>
    </location>
</feature>
<feature type="transmembrane region" description="Helical" evidence="2">
    <location>
        <begin position="371"/>
        <end position="392"/>
    </location>
</feature>
<evidence type="ECO:0000313" key="4">
    <source>
        <dbReference type="EMBL" id="SEP53985.1"/>
    </source>
</evidence>
<accession>A0A1H8YP47</accession>
<dbReference type="EMBL" id="FOEF01000034">
    <property type="protein sequence ID" value="SEP53985.1"/>
    <property type="molecule type" value="Genomic_DNA"/>
</dbReference>